<dbReference type="PANTHER" id="PTHR43877">
    <property type="entry name" value="AMINOALKYLPHOSPHONATE N-ACETYLTRANSFERASE-RELATED-RELATED"/>
    <property type="match status" value="1"/>
</dbReference>
<evidence type="ECO:0000256" key="2">
    <source>
        <dbReference type="ARBA" id="ARBA00023315"/>
    </source>
</evidence>
<keyword evidence="5" id="KW-1185">Reference proteome</keyword>
<evidence type="ECO:0000313" key="5">
    <source>
        <dbReference type="Proteomes" id="UP001138661"/>
    </source>
</evidence>
<dbReference type="GO" id="GO:0016747">
    <property type="term" value="F:acyltransferase activity, transferring groups other than amino-acyl groups"/>
    <property type="evidence" value="ECO:0007669"/>
    <property type="project" value="InterPro"/>
</dbReference>
<dbReference type="Pfam" id="PF00583">
    <property type="entry name" value="Acetyltransf_1"/>
    <property type="match status" value="1"/>
</dbReference>
<dbReference type="PROSITE" id="PS51186">
    <property type="entry name" value="GNAT"/>
    <property type="match status" value="1"/>
</dbReference>
<keyword evidence="1" id="KW-0808">Transferase</keyword>
<protein>
    <submittedName>
        <fullName evidence="4">GNAT family N-acetyltransferase</fullName>
    </submittedName>
</protein>
<evidence type="ECO:0000256" key="1">
    <source>
        <dbReference type="ARBA" id="ARBA00022679"/>
    </source>
</evidence>
<dbReference type="RefSeq" id="WP_219504849.1">
    <property type="nucleotide sequence ID" value="NZ_JAHXDN010000004.1"/>
</dbReference>
<gene>
    <name evidence="4" type="ORF">KX928_16535</name>
</gene>
<proteinExistence type="predicted"/>
<dbReference type="AlphaFoldDB" id="A0A9X1FWL6"/>
<feature type="domain" description="N-acetyltransferase" evidence="3">
    <location>
        <begin position="1"/>
        <end position="145"/>
    </location>
</feature>
<comment type="caution">
    <text evidence="4">The sequence shown here is derived from an EMBL/GenBank/DDBJ whole genome shotgun (WGS) entry which is preliminary data.</text>
</comment>
<accession>A0A9X1FWL6</accession>
<reference evidence="4" key="1">
    <citation type="submission" date="2021-07" db="EMBL/GenBank/DDBJ databases">
        <title>Roseobacter insulae sp. nov., isolated from a tidal flat.</title>
        <authorList>
            <person name="Park S."/>
            <person name="Yoon J.-H."/>
        </authorList>
    </citation>
    <scope>NUCLEOTIDE SEQUENCE</scope>
    <source>
        <strain evidence="4">YSTF-M11</strain>
    </source>
</reference>
<organism evidence="4 5">
    <name type="scientific">Roseobacter insulae</name>
    <dbReference type="NCBI Taxonomy" id="2859783"/>
    <lineage>
        <taxon>Bacteria</taxon>
        <taxon>Pseudomonadati</taxon>
        <taxon>Pseudomonadota</taxon>
        <taxon>Alphaproteobacteria</taxon>
        <taxon>Rhodobacterales</taxon>
        <taxon>Roseobacteraceae</taxon>
        <taxon>Roseobacter</taxon>
    </lineage>
</organism>
<dbReference type="EMBL" id="JAHXDN010000004">
    <property type="protein sequence ID" value="MBW4709400.1"/>
    <property type="molecule type" value="Genomic_DNA"/>
</dbReference>
<dbReference type="InterPro" id="IPR000182">
    <property type="entry name" value="GNAT_dom"/>
</dbReference>
<dbReference type="InterPro" id="IPR050832">
    <property type="entry name" value="Bact_Acetyltransf"/>
</dbReference>
<name>A0A9X1FWL6_9RHOB</name>
<evidence type="ECO:0000259" key="3">
    <source>
        <dbReference type="PROSITE" id="PS51186"/>
    </source>
</evidence>
<sequence length="147" mass="16121">MTEEDLPRVQEMVEKLAEHHGDIATVTVEELARDVLGANPWVRILIAEQQGDVVGYAALCPVAQMQFGARGMDLQHLFVEARARRMGAGKALIRASQKQARAEGCTYLSVGTHPENTLVHDIYPAMGFDRLDPPGPRFRIALDTTAG</sequence>
<dbReference type="Proteomes" id="UP001138661">
    <property type="component" value="Unassembled WGS sequence"/>
</dbReference>
<keyword evidence="2" id="KW-0012">Acyltransferase</keyword>
<dbReference type="CDD" id="cd04301">
    <property type="entry name" value="NAT_SF"/>
    <property type="match status" value="1"/>
</dbReference>
<evidence type="ECO:0000313" key="4">
    <source>
        <dbReference type="EMBL" id="MBW4709400.1"/>
    </source>
</evidence>